<name>A0A511XFK6_9PROT</name>
<dbReference type="OrthoDB" id="7221509at2"/>
<dbReference type="STRING" id="1120919.GCA_000429165_02142"/>
<dbReference type="RefSeq" id="WP_026399203.1">
    <property type="nucleotide sequence ID" value="NZ_BAPG01000043.1"/>
</dbReference>
<dbReference type="Proteomes" id="UP000321635">
    <property type="component" value="Unassembled WGS sequence"/>
</dbReference>
<evidence type="ECO:0000313" key="1">
    <source>
        <dbReference type="EMBL" id="GEN61737.1"/>
    </source>
</evidence>
<evidence type="ECO:0000313" key="2">
    <source>
        <dbReference type="Proteomes" id="UP000321635"/>
    </source>
</evidence>
<reference evidence="1 2" key="1">
    <citation type="submission" date="2019-07" db="EMBL/GenBank/DDBJ databases">
        <title>Whole genome shotgun sequence of Acetobacter nitrogenifigens NBRC 105050.</title>
        <authorList>
            <person name="Hosoyama A."/>
            <person name="Uohara A."/>
            <person name="Ohji S."/>
            <person name="Ichikawa N."/>
        </authorList>
    </citation>
    <scope>NUCLEOTIDE SEQUENCE [LARGE SCALE GENOMIC DNA]</scope>
    <source>
        <strain evidence="1 2">NBRC 105050</strain>
    </source>
</reference>
<comment type="caution">
    <text evidence="1">The sequence shown here is derived from an EMBL/GenBank/DDBJ whole genome shotgun (WGS) entry which is preliminary data.</text>
</comment>
<proteinExistence type="predicted"/>
<dbReference type="EMBL" id="BJYF01000069">
    <property type="protein sequence ID" value="GEN61737.1"/>
    <property type="molecule type" value="Genomic_DNA"/>
</dbReference>
<gene>
    <name evidence="1" type="ORF">ANI02nite_36210</name>
</gene>
<dbReference type="AlphaFoldDB" id="A0A511XFK6"/>
<organism evidence="1 2">
    <name type="scientific">Acetobacter nitrogenifigens DSM 23921 = NBRC 105050</name>
    <dbReference type="NCBI Taxonomy" id="1120919"/>
    <lineage>
        <taxon>Bacteria</taxon>
        <taxon>Pseudomonadati</taxon>
        <taxon>Pseudomonadota</taxon>
        <taxon>Alphaproteobacteria</taxon>
        <taxon>Acetobacterales</taxon>
        <taxon>Acetobacteraceae</taxon>
        <taxon>Acetobacter</taxon>
    </lineage>
</organism>
<sequence>MQNCGFGWRNRVLDATPVASNATVGSLPVTNLQNPYGAASLGFRSLIEKAGDSASFTMTLQAAATWRVFSLHRTNLPETGAQWRIQVSNGGTSVVDTYVMACPVSGGQCVWALPNDVTGDAVTITVWPRTDPGTWVDIPLAYAGPLWSPARNFSSESTADRVLGQDSVVSLGGQEFVATRWFQRRLTIAHQSLGDADATVVEQMLRVAATGRNILFLPDPSADALTLAQRGLFGRLSGGEISNPFGAADRHAITLELTERL</sequence>
<protein>
    <submittedName>
        <fullName evidence="1">Uncharacterized protein</fullName>
    </submittedName>
</protein>
<accession>A0A511XFK6</accession>
<keyword evidence="2" id="KW-1185">Reference proteome</keyword>